<evidence type="ECO:0000256" key="1">
    <source>
        <dbReference type="SAM" id="Phobius"/>
    </source>
</evidence>
<reference evidence="2" key="1">
    <citation type="submission" date="2012-05" db="EMBL/GenBank/DDBJ databases">
        <authorList>
            <person name="Krishnakumar V."/>
            <person name="Cheung F."/>
            <person name="Xiao Y."/>
            <person name="Chan A."/>
            <person name="Moskal W.A."/>
            <person name="Town C.D."/>
        </authorList>
    </citation>
    <scope>NUCLEOTIDE SEQUENCE</scope>
</reference>
<keyword evidence="1" id="KW-0812">Transmembrane</keyword>
<keyword evidence="1" id="KW-1133">Transmembrane helix</keyword>
<sequence length="78" mass="9439">MKAMHRCYLYRVLRTGQRLQKRTELEERKVSGYEGLEHPWILSKMLLIDYLYVSCFILHFTTALFLCSVKERMRVLII</sequence>
<evidence type="ECO:0000313" key="2">
    <source>
        <dbReference type="EMBL" id="AFK38083.1"/>
    </source>
</evidence>
<accession>I3SCU1</accession>
<dbReference type="AlphaFoldDB" id="I3SCU1"/>
<name>I3SCU1_LOTJA</name>
<feature type="transmembrane region" description="Helical" evidence="1">
    <location>
        <begin position="50"/>
        <end position="69"/>
    </location>
</feature>
<organism evidence="2">
    <name type="scientific">Lotus japonicus</name>
    <name type="common">Lotus corniculatus var. japonicus</name>
    <dbReference type="NCBI Taxonomy" id="34305"/>
    <lineage>
        <taxon>Eukaryota</taxon>
        <taxon>Viridiplantae</taxon>
        <taxon>Streptophyta</taxon>
        <taxon>Embryophyta</taxon>
        <taxon>Tracheophyta</taxon>
        <taxon>Spermatophyta</taxon>
        <taxon>Magnoliopsida</taxon>
        <taxon>eudicotyledons</taxon>
        <taxon>Gunneridae</taxon>
        <taxon>Pentapetalae</taxon>
        <taxon>rosids</taxon>
        <taxon>fabids</taxon>
        <taxon>Fabales</taxon>
        <taxon>Fabaceae</taxon>
        <taxon>Papilionoideae</taxon>
        <taxon>50 kb inversion clade</taxon>
        <taxon>NPAAA clade</taxon>
        <taxon>Hologalegina</taxon>
        <taxon>robinioid clade</taxon>
        <taxon>Loteae</taxon>
        <taxon>Lotus</taxon>
    </lineage>
</organism>
<proteinExistence type="evidence at transcript level"/>
<keyword evidence="1" id="KW-0472">Membrane</keyword>
<protein>
    <submittedName>
        <fullName evidence="2">Uncharacterized protein</fullName>
    </submittedName>
</protein>
<dbReference type="EMBL" id="BT138288">
    <property type="protein sequence ID" value="AFK38083.1"/>
    <property type="molecule type" value="mRNA"/>
</dbReference>